<comment type="similarity">
    <text evidence="1">Belongs to the bacterial solute-binding protein 5 family.</text>
</comment>
<accession>A0A1S1X102</accession>
<name>A0A1S1X102_9NEIS</name>
<dbReference type="AlphaFoldDB" id="A0A1S1X102"/>
<dbReference type="RefSeq" id="WP_071115546.1">
    <property type="nucleotide sequence ID" value="NZ_MKCS01000001.1"/>
</dbReference>
<dbReference type="SUPFAM" id="SSF53850">
    <property type="entry name" value="Periplasmic binding protein-like II"/>
    <property type="match status" value="1"/>
</dbReference>
<evidence type="ECO:0000256" key="3">
    <source>
        <dbReference type="SAM" id="SignalP"/>
    </source>
</evidence>
<dbReference type="InterPro" id="IPR000914">
    <property type="entry name" value="SBP_5_dom"/>
</dbReference>
<protein>
    <submittedName>
        <fullName evidence="5">Peptide ABC transporter substrate-binding protein</fullName>
    </submittedName>
</protein>
<feature type="signal peptide" evidence="3">
    <location>
        <begin position="1"/>
        <end position="17"/>
    </location>
</feature>
<dbReference type="Proteomes" id="UP000180088">
    <property type="component" value="Unassembled WGS sequence"/>
</dbReference>
<evidence type="ECO:0000313" key="6">
    <source>
        <dbReference type="Proteomes" id="UP000180088"/>
    </source>
</evidence>
<dbReference type="InterPro" id="IPR039424">
    <property type="entry name" value="SBP_5"/>
</dbReference>
<dbReference type="Pfam" id="PF00496">
    <property type="entry name" value="SBP_bac_5"/>
    <property type="match status" value="1"/>
</dbReference>
<sequence length="527" mass="57490">MKTINALLFAAWLPALAAAAKPLTVCTDANPEGFDVVQYNSLVTTNASADVLMDRLVEYDAAAGKLQASLVRSWEAGADGLSYTFHLRSDVGFHATEYFKPSRKLNADDVVFTFDRMLNPDNPWYKTAPTGYPHAQAMQFPKLIKAVRKLDGQTVRFELNYPEATFLSSLTMGFASIYSAEYASQLLAAGKTADLNSKPIGTGPFIFKSFAKDAQVRYLPNPAYFGAKPKVSALIYAITPDSSVRLQKLRAGECQIALSPKPQDVLAAQGDGRLRVLQTPAFMTAFVAFNSQKKPLSNPLVRQAINLAFDKGSYLKAVFGNTAVAANLVYPPNTWSYDKTIRPYPYDPAQARKLLAQAGYPNGFDTSIWVRPGGSTLNPNPKAGAELLQADLAKVGIRLQIKVLEWGELIKRGKAGEHEMLFMGWAGDNGDPDNFLTPQFSCSAVQSGTNFARYCDAKLDKLIADGKKASDFKARAKLYQAAQKIIHDQALWLPLAHPTAFGLARKEVSGYAVNPYGRVSFAAVGLK</sequence>
<dbReference type="GO" id="GO:0043190">
    <property type="term" value="C:ATP-binding cassette (ABC) transporter complex"/>
    <property type="evidence" value="ECO:0007669"/>
    <property type="project" value="InterPro"/>
</dbReference>
<evidence type="ECO:0000256" key="2">
    <source>
        <dbReference type="ARBA" id="ARBA00022729"/>
    </source>
</evidence>
<dbReference type="Gene3D" id="3.40.190.10">
    <property type="entry name" value="Periplasmic binding protein-like II"/>
    <property type="match status" value="1"/>
</dbReference>
<dbReference type="InterPro" id="IPR030678">
    <property type="entry name" value="Peptide/Ni-bd"/>
</dbReference>
<evidence type="ECO:0000313" key="5">
    <source>
        <dbReference type="EMBL" id="OHX13204.1"/>
    </source>
</evidence>
<dbReference type="GO" id="GO:0042938">
    <property type="term" value="P:dipeptide transport"/>
    <property type="evidence" value="ECO:0007669"/>
    <property type="project" value="TreeGrafter"/>
</dbReference>
<dbReference type="PANTHER" id="PTHR30290">
    <property type="entry name" value="PERIPLASMIC BINDING COMPONENT OF ABC TRANSPORTER"/>
    <property type="match status" value="1"/>
</dbReference>
<dbReference type="PIRSF" id="PIRSF002741">
    <property type="entry name" value="MppA"/>
    <property type="match status" value="1"/>
</dbReference>
<feature type="domain" description="Solute-binding protein family 5" evidence="4">
    <location>
        <begin position="66"/>
        <end position="444"/>
    </location>
</feature>
<dbReference type="GO" id="GO:1904680">
    <property type="term" value="F:peptide transmembrane transporter activity"/>
    <property type="evidence" value="ECO:0007669"/>
    <property type="project" value="TreeGrafter"/>
</dbReference>
<evidence type="ECO:0000259" key="4">
    <source>
        <dbReference type="Pfam" id="PF00496"/>
    </source>
</evidence>
<dbReference type="Gene3D" id="3.90.76.10">
    <property type="entry name" value="Dipeptide-binding Protein, Domain 1"/>
    <property type="match status" value="1"/>
</dbReference>
<dbReference type="GO" id="GO:0030288">
    <property type="term" value="C:outer membrane-bounded periplasmic space"/>
    <property type="evidence" value="ECO:0007669"/>
    <property type="project" value="TreeGrafter"/>
</dbReference>
<reference evidence="5 6" key="1">
    <citation type="submission" date="2016-09" db="EMBL/GenBank/DDBJ databases">
        <title>Chromobacterium muskegensis sp. nov., an insecticidal bacterium isolated from Sphagnum bogs.</title>
        <authorList>
            <person name="Sparks M.E."/>
            <person name="Blackburn M.B."/>
            <person name="Gundersen-Rindal D.E."/>
            <person name="Mitchell A."/>
            <person name="Farrar R."/>
            <person name="Kuhar D."/>
        </authorList>
    </citation>
    <scope>NUCLEOTIDE SEQUENCE [LARGE SCALE GENOMIC DNA]</scope>
    <source>
        <strain evidence="5 6">37-2</strain>
    </source>
</reference>
<dbReference type="CDD" id="cd08493">
    <property type="entry name" value="PBP2_DppA_like"/>
    <property type="match status" value="1"/>
</dbReference>
<proteinExistence type="inferred from homology"/>
<keyword evidence="2 3" id="KW-0732">Signal</keyword>
<gene>
    <name evidence="5" type="ORF">BI347_06575</name>
</gene>
<comment type="caution">
    <text evidence="5">The sequence shown here is derived from an EMBL/GenBank/DDBJ whole genome shotgun (WGS) entry which is preliminary data.</text>
</comment>
<dbReference type="PANTHER" id="PTHR30290:SF38">
    <property type="entry name" value="D,D-DIPEPTIDE-BINDING PERIPLASMIC PROTEIN DDPA-RELATED"/>
    <property type="match status" value="1"/>
</dbReference>
<dbReference type="Gene3D" id="3.10.105.10">
    <property type="entry name" value="Dipeptide-binding Protein, Domain 3"/>
    <property type="match status" value="1"/>
</dbReference>
<dbReference type="OrthoDB" id="9801799at2"/>
<dbReference type="EMBL" id="MKCS01000001">
    <property type="protein sequence ID" value="OHX13204.1"/>
    <property type="molecule type" value="Genomic_DNA"/>
</dbReference>
<feature type="chain" id="PRO_5010262183" evidence="3">
    <location>
        <begin position="18"/>
        <end position="527"/>
    </location>
</feature>
<dbReference type="STRING" id="1903179.BI347_06575"/>
<evidence type="ECO:0000256" key="1">
    <source>
        <dbReference type="ARBA" id="ARBA00005695"/>
    </source>
</evidence>
<organism evidence="5 6">
    <name type="scientific">Chromobacterium sphagni</name>
    <dbReference type="NCBI Taxonomy" id="1903179"/>
    <lineage>
        <taxon>Bacteria</taxon>
        <taxon>Pseudomonadati</taxon>
        <taxon>Pseudomonadota</taxon>
        <taxon>Betaproteobacteria</taxon>
        <taxon>Neisseriales</taxon>
        <taxon>Chromobacteriaceae</taxon>
        <taxon>Chromobacterium</taxon>
    </lineage>
</organism>